<keyword evidence="3" id="KW-1185">Reference proteome</keyword>
<keyword evidence="1" id="KW-0472">Membrane</keyword>
<dbReference type="PANTHER" id="PTHR28062:SF1">
    <property type="entry name" value="TRANSMEMBRANE PROTEIN"/>
    <property type="match status" value="1"/>
</dbReference>
<dbReference type="EMBL" id="PNEN01000483">
    <property type="protein sequence ID" value="PPJ57949.1"/>
    <property type="molecule type" value="Genomic_DNA"/>
</dbReference>
<keyword evidence="1" id="KW-1133">Transmembrane helix</keyword>
<dbReference type="Pfam" id="PF10173">
    <property type="entry name" value="Mit_KHE1"/>
    <property type="match status" value="1"/>
</dbReference>
<keyword evidence="1" id="KW-0812">Transmembrane</keyword>
<protein>
    <recommendedName>
        <fullName evidence="4">Mitochondrial K+-H+ exchange-related-domain-containing protein</fullName>
    </recommendedName>
</protein>
<dbReference type="InterPro" id="IPR018786">
    <property type="entry name" value="Mit_KHE1"/>
</dbReference>
<dbReference type="AlphaFoldDB" id="A0A2S6CDX7"/>
<evidence type="ECO:0008006" key="4">
    <source>
        <dbReference type="Google" id="ProtNLM"/>
    </source>
</evidence>
<proteinExistence type="predicted"/>
<organism evidence="2 3">
    <name type="scientific">Cercospora berteroae</name>
    <dbReference type="NCBI Taxonomy" id="357750"/>
    <lineage>
        <taxon>Eukaryota</taxon>
        <taxon>Fungi</taxon>
        <taxon>Dikarya</taxon>
        <taxon>Ascomycota</taxon>
        <taxon>Pezizomycotina</taxon>
        <taxon>Dothideomycetes</taxon>
        <taxon>Dothideomycetidae</taxon>
        <taxon>Mycosphaerellales</taxon>
        <taxon>Mycosphaerellaceae</taxon>
        <taxon>Cercospora</taxon>
    </lineage>
</organism>
<evidence type="ECO:0000313" key="3">
    <source>
        <dbReference type="Proteomes" id="UP000237631"/>
    </source>
</evidence>
<gene>
    <name evidence="2" type="ORF">CBER1_11093</name>
</gene>
<accession>A0A2S6CDX7</accession>
<comment type="caution">
    <text evidence="2">The sequence shown here is derived from an EMBL/GenBank/DDBJ whole genome shotgun (WGS) entry which is preliminary data.</text>
</comment>
<dbReference type="PANTHER" id="PTHR28062">
    <property type="entry name" value="K+-H+ EXCHANGE-LIKE PROTEIN"/>
    <property type="match status" value="1"/>
</dbReference>
<dbReference type="GO" id="GO:0005743">
    <property type="term" value="C:mitochondrial inner membrane"/>
    <property type="evidence" value="ECO:0007669"/>
    <property type="project" value="TreeGrafter"/>
</dbReference>
<dbReference type="GO" id="GO:0006813">
    <property type="term" value="P:potassium ion transport"/>
    <property type="evidence" value="ECO:0007669"/>
    <property type="project" value="TreeGrafter"/>
</dbReference>
<dbReference type="OrthoDB" id="5562676at2759"/>
<feature type="transmembrane region" description="Helical" evidence="1">
    <location>
        <begin position="135"/>
        <end position="160"/>
    </location>
</feature>
<dbReference type="Proteomes" id="UP000237631">
    <property type="component" value="Unassembled WGS sequence"/>
</dbReference>
<reference evidence="3" key="1">
    <citation type="journal article" date="2017" name="bioRxiv">
        <title>Conservation of a gene cluster reveals novel cercosporin biosynthetic mechanisms and extends production to the genus Colletotrichum.</title>
        <authorList>
            <person name="de Jonge R."/>
            <person name="Ebert M.K."/>
            <person name="Huitt-Roehl C.R."/>
            <person name="Pal P."/>
            <person name="Suttle J.C."/>
            <person name="Spanner R.E."/>
            <person name="Neubauer J.D."/>
            <person name="Jurick W.M.II."/>
            <person name="Stott K.A."/>
            <person name="Secor G.A."/>
            <person name="Thomma B.P.H.J."/>
            <person name="Van de Peer Y."/>
            <person name="Townsend C.A."/>
            <person name="Bolton M.D."/>
        </authorList>
    </citation>
    <scope>NUCLEOTIDE SEQUENCE [LARGE SCALE GENOMIC DNA]</scope>
    <source>
        <strain evidence="3">CBS538.71</strain>
    </source>
</reference>
<sequence>MRLFLLPVSTRRTLIYCERVQEAATGAGTKPPLQERIITKAATTWANWEKAEKGWQKQTTVYANKLFRRIPFEEWGLKTIPPATKQRIADIDQGNLQVECLYPGAFLNGSKVPEILRRLATERQGLHRKRIWQSIALMPVVAPFALVPVIPNLPFFYLVWRAWSHYKALYGGKLLEHLVTHNHIKIAPSAQMDQLYAAGLISPSREATRGAPQPNMEEIKKIAEVVEAQTQNGTEDAMLLQKWNGKLLAEGFKLSEMEIEIERAVEQVEQAIKESEPEGSLQAKKEELQEVIEKKTPNVQVKETKQ</sequence>
<name>A0A2S6CDX7_9PEZI</name>
<evidence type="ECO:0000256" key="1">
    <source>
        <dbReference type="SAM" id="Phobius"/>
    </source>
</evidence>
<dbReference type="GO" id="GO:1902600">
    <property type="term" value="P:proton transmembrane transport"/>
    <property type="evidence" value="ECO:0007669"/>
    <property type="project" value="TreeGrafter"/>
</dbReference>
<evidence type="ECO:0000313" key="2">
    <source>
        <dbReference type="EMBL" id="PPJ57949.1"/>
    </source>
</evidence>